<keyword evidence="1" id="KW-0472">Membrane</keyword>
<organism evidence="4 5">
    <name type="scientific">Daejeonella lutea</name>
    <dbReference type="NCBI Taxonomy" id="572036"/>
    <lineage>
        <taxon>Bacteria</taxon>
        <taxon>Pseudomonadati</taxon>
        <taxon>Bacteroidota</taxon>
        <taxon>Sphingobacteriia</taxon>
        <taxon>Sphingobacteriales</taxon>
        <taxon>Sphingobacteriaceae</taxon>
        <taxon>Daejeonella</taxon>
    </lineage>
</organism>
<reference evidence="5" key="1">
    <citation type="submission" date="2017-02" db="EMBL/GenBank/DDBJ databases">
        <authorList>
            <person name="Varghese N."/>
            <person name="Submissions S."/>
        </authorList>
    </citation>
    <scope>NUCLEOTIDE SEQUENCE [LARGE SCALE GENOMIC DNA]</scope>
    <source>
        <strain evidence="5">DSM 22385</strain>
    </source>
</reference>
<dbReference type="STRING" id="572036.SAMN05661099_2906"/>
<feature type="domain" description="Signal transduction histidine kinase internal region" evidence="2">
    <location>
        <begin position="142"/>
        <end position="221"/>
    </location>
</feature>
<dbReference type="GO" id="GO:0000155">
    <property type="term" value="F:phosphorelay sensor kinase activity"/>
    <property type="evidence" value="ECO:0007669"/>
    <property type="project" value="InterPro"/>
</dbReference>
<feature type="transmembrane region" description="Helical" evidence="1">
    <location>
        <begin position="100"/>
        <end position="120"/>
    </location>
</feature>
<dbReference type="GO" id="GO:0016020">
    <property type="term" value="C:membrane"/>
    <property type="evidence" value="ECO:0007669"/>
    <property type="project" value="InterPro"/>
</dbReference>
<keyword evidence="5" id="KW-1185">Reference proteome</keyword>
<name>A0A1T5EDG2_9SPHI</name>
<keyword evidence="1" id="KW-0812">Transmembrane</keyword>
<gene>
    <name evidence="4" type="ORF">SAMN05661099_2906</name>
</gene>
<keyword evidence="1" id="KW-1133">Transmembrane helix</keyword>
<accession>A0A1T5EDG2</accession>
<evidence type="ECO:0000259" key="3">
    <source>
        <dbReference type="Pfam" id="PF14501"/>
    </source>
</evidence>
<dbReference type="Proteomes" id="UP000189981">
    <property type="component" value="Unassembled WGS sequence"/>
</dbReference>
<dbReference type="OrthoDB" id="9792992at2"/>
<feature type="transmembrane region" description="Helical" evidence="1">
    <location>
        <begin position="69"/>
        <end position="88"/>
    </location>
</feature>
<dbReference type="InterPro" id="IPR036890">
    <property type="entry name" value="HATPase_C_sf"/>
</dbReference>
<feature type="transmembrane region" description="Helical" evidence="1">
    <location>
        <begin position="37"/>
        <end position="57"/>
    </location>
</feature>
<dbReference type="InterPro" id="IPR010559">
    <property type="entry name" value="Sig_transdc_His_kin_internal"/>
</dbReference>
<proteinExistence type="predicted"/>
<sequence>MKPSKLHLIISATASVPFFWVAERYMNAFRIRETEALATAATISFFGIIFIGRYLAIKWASVIPFPLRHQYTVLGALIAWTGLFLLIYPNFNPLHSMPGINLLMYWIPFILLSLSVGFLIKLVRMNENALDDARKKAMQSQSELQLLQSQISPHFLFNTLNNLYGISLTRHEKIPPLLLKLSDLLRYSVYDAKELFVKLTDELNYLNNYIEFEKIRIGDRLAITTEFVRKDNDIHIAPMILIIFVENAFKHAKNSTDQNVCIDIRLETSENSIQFSIKNSYQENQEKGIDKYSGFGLANVRKRLDLLYPNRYFLKTDMIDDFYNVSLQLKVL</sequence>
<dbReference type="SUPFAM" id="SSF55874">
    <property type="entry name" value="ATPase domain of HSP90 chaperone/DNA topoisomerase II/histidine kinase"/>
    <property type="match status" value="1"/>
</dbReference>
<dbReference type="Pfam" id="PF14501">
    <property type="entry name" value="HATPase_c_5"/>
    <property type="match status" value="1"/>
</dbReference>
<protein>
    <submittedName>
        <fullName evidence="4">GHKL domain-containing protein</fullName>
    </submittedName>
</protein>
<dbReference type="Gene3D" id="3.30.565.10">
    <property type="entry name" value="Histidine kinase-like ATPase, C-terminal domain"/>
    <property type="match status" value="1"/>
</dbReference>
<evidence type="ECO:0000256" key="1">
    <source>
        <dbReference type="SAM" id="Phobius"/>
    </source>
</evidence>
<dbReference type="RefSeq" id="WP_079703422.1">
    <property type="nucleotide sequence ID" value="NZ_FUYR01000003.1"/>
</dbReference>
<evidence type="ECO:0000313" key="4">
    <source>
        <dbReference type="EMBL" id="SKB81943.1"/>
    </source>
</evidence>
<dbReference type="PANTHER" id="PTHR34220">
    <property type="entry name" value="SENSOR HISTIDINE KINASE YPDA"/>
    <property type="match status" value="1"/>
</dbReference>
<dbReference type="Pfam" id="PF06580">
    <property type="entry name" value="His_kinase"/>
    <property type="match status" value="1"/>
</dbReference>
<dbReference type="PANTHER" id="PTHR34220:SF7">
    <property type="entry name" value="SENSOR HISTIDINE KINASE YPDA"/>
    <property type="match status" value="1"/>
</dbReference>
<evidence type="ECO:0000313" key="5">
    <source>
        <dbReference type="Proteomes" id="UP000189981"/>
    </source>
</evidence>
<feature type="transmembrane region" description="Helical" evidence="1">
    <location>
        <begin position="6"/>
        <end position="25"/>
    </location>
</feature>
<dbReference type="InterPro" id="IPR032834">
    <property type="entry name" value="NatK-like_C"/>
</dbReference>
<dbReference type="AlphaFoldDB" id="A0A1T5EDG2"/>
<dbReference type="EMBL" id="FUYR01000003">
    <property type="protein sequence ID" value="SKB81943.1"/>
    <property type="molecule type" value="Genomic_DNA"/>
</dbReference>
<feature type="domain" description="Sensor histidine kinase NatK-like C-terminal" evidence="3">
    <location>
        <begin position="240"/>
        <end position="306"/>
    </location>
</feature>
<dbReference type="InterPro" id="IPR050640">
    <property type="entry name" value="Bact_2-comp_sensor_kinase"/>
</dbReference>
<evidence type="ECO:0000259" key="2">
    <source>
        <dbReference type="Pfam" id="PF06580"/>
    </source>
</evidence>
<dbReference type="SUPFAM" id="SSF81321">
    <property type="entry name" value="Family A G protein-coupled receptor-like"/>
    <property type="match status" value="1"/>
</dbReference>